<dbReference type="InterPro" id="IPR048328">
    <property type="entry name" value="Dyp_perox_C"/>
</dbReference>
<keyword evidence="2 8" id="KW-0575">Peroxidase</keyword>
<gene>
    <name evidence="8" type="ORF">MNBD_GAMMA12-2735</name>
</gene>
<sequence>MKSAADLRENLDDIQGNILKAYKYPHAVYCFWSVTAESGRLFLQRLLDIGISSASVWPVNSITGESTKPAATLNCALTYKGLEALEVDVSRLELLPETFRAGMSARSIPLGDIGGSAPEHWQPQLDDSAIHVMVVIYAMNKAERESQQAKVRQAAQATDVIEVAHAIEADALPNSKEHFGFVDGIGQPSIEGGLVDEPGMGTPNIEGWQALKPGEFIHGYIAEREKPPLEEKLMSLIDNGTYLVLRQLQQDVAEFRSLLKTQAMNAFGSDSPVAQTRLASNLVGRWPSGASLMASPIEDPGNSDNDFRYSGDPDGMRCPLGAHIRRCNPRDGLAADTHVPFHRILRRGLPYGPLYDEEPEAERGLVFIAINTDIEAQFEFVQEQWMQKGDFVNLSVDEKDPLAGVNSDGRFTLPGGTQNPVIFGINTFVQTRGGGYFFMPSIKVLDLLANGKL</sequence>
<dbReference type="GO" id="GO:0046872">
    <property type="term" value="F:metal ion binding"/>
    <property type="evidence" value="ECO:0007669"/>
    <property type="project" value="UniProtKB-KW"/>
</dbReference>
<protein>
    <submittedName>
        <fullName evidence="8">Dye-decolorizing peroxidase</fullName>
        <ecNumber evidence="8">1.11.1.7</ecNumber>
    </submittedName>
</protein>
<evidence type="ECO:0000313" key="8">
    <source>
        <dbReference type="EMBL" id="VAW74060.1"/>
    </source>
</evidence>
<dbReference type="SUPFAM" id="SSF54909">
    <property type="entry name" value="Dimeric alpha+beta barrel"/>
    <property type="match status" value="1"/>
</dbReference>
<dbReference type="PANTHER" id="PTHR30521">
    <property type="entry name" value="DEFERROCHELATASE/PEROXIDASE"/>
    <property type="match status" value="1"/>
</dbReference>
<dbReference type="PROSITE" id="PS51404">
    <property type="entry name" value="DYP_PEROXIDASE"/>
    <property type="match status" value="1"/>
</dbReference>
<evidence type="ECO:0000256" key="1">
    <source>
        <dbReference type="ARBA" id="ARBA00001970"/>
    </source>
</evidence>
<feature type="domain" description="DyP dimeric alpha+beta barrel" evidence="7">
    <location>
        <begin position="13"/>
        <end position="169"/>
    </location>
</feature>
<dbReference type="InterPro" id="IPR049509">
    <property type="entry name" value="DyP_N"/>
</dbReference>
<accession>A0A3B0YB71</accession>
<keyword evidence="3" id="KW-0479">Metal-binding</keyword>
<comment type="cofactor">
    <cofactor evidence="1">
        <name>heme b</name>
        <dbReference type="ChEBI" id="CHEBI:60344"/>
    </cofactor>
</comment>
<organism evidence="8">
    <name type="scientific">hydrothermal vent metagenome</name>
    <dbReference type="NCBI Taxonomy" id="652676"/>
    <lineage>
        <taxon>unclassified sequences</taxon>
        <taxon>metagenomes</taxon>
        <taxon>ecological metagenomes</taxon>
    </lineage>
</organism>
<dbReference type="EMBL" id="UOFL01000050">
    <property type="protein sequence ID" value="VAW74060.1"/>
    <property type="molecule type" value="Genomic_DNA"/>
</dbReference>
<dbReference type="PANTHER" id="PTHR30521:SF5">
    <property type="entry name" value="BLR4509 PROTEIN"/>
    <property type="match status" value="1"/>
</dbReference>
<feature type="domain" description="Dyp-type peroxidase C-terminal" evidence="6">
    <location>
        <begin position="238"/>
        <end position="387"/>
    </location>
</feature>
<proteinExistence type="predicted"/>
<evidence type="ECO:0000256" key="5">
    <source>
        <dbReference type="ARBA" id="ARBA00023004"/>
    </source>
</evidence>
<dbReference type="NCBIfam" id="TIGR01413">
    <property type="entry name" value="Dyp_perox_fam"/>
    <property type="match status" value="1"/>
</dbReference>
<dbReference type="InterPro" id="IPR006314">
    <property type="entry name" value="Dyp_peroxidase"/>
</dbReference>
<evidence type="ECO:0000256" key="4">
    <source>
        <dbReference type="ARBA" id="ARBA00023002"/>
    </source>
</evidence>
<dbReference type="Pfam" id="PF20628">
    <property type="entry name" value="Dyp_perox_C"/>
    <property type="match status" value="1"/>
</dbReference>
<evidence type="ECO:0000259" key="7">
    <source>
        <dbReference type="Pfam" id="PF21105"/>
    </source>
</evidence>
<dbReference type="InterPro" id="IPR011008">
    <property type="entry name" value="Dimeric_a/b-barrel"/>
</dbReference>
<dbReference type="GO" id="GO:0005829">
    <property type="term" value="C:cytosol"/>
    <property type="evidence" value="ECO:0007669"/>
    <property type="project" value="TreeGrafter"/>
</dbReference>
<keyword evidence="4 8" id="KW-0560">Oxidoreductase</keyword>
<evidence type="ECO:0000256" key="2">
    <source>
        <dbReference type="ARBA" id="ARBA00022559"/>
    </source>
</evidence>
<evidence type="ECO:0000256" key="3">
    <source>
        <dbReference type="ARBA" id="ARBA00022723"/>
    </source>
</evidence>
<dbReference type="Pfam" id="PF21105">
    <property type="entry name" value="DyP_N"/>
    <property type="match status" value="1"/>
</dbReference>
<dbReference type="EC" id="1.11.1.7" evidence="8"/>
<name>A0A3B0YB71_9ZZZZ</name>
<keyword evidence="5" id="KW-0408">Iron</keyword>
<evidence type="ECO:0000259" key="6">
    <source>
        <dbReference type="Pfam" id="PF20628"/>
    </source>
</evidence>
<dbReference type="GO" id="GO:0140825">
    <property type="term" value="F:lactoperoxidase activity"/>
    <property type="evidence" value="ECO:0007669"/>
    <property type="project" value="UniProtKB-EC"/>
</dbReference>
<dbReference type="GO" id="GO:0020037">
    <property type="term" value="F:heme binding"/>
    <property type="evidence" value="ECO:0007669"/>
    <property type="project" value="InterPro"/>
</dbReference>
<reference evidence="8" key="1">
    <citation type="submission" date="2018-06" db="EMBL/GenBank/DDBJ databases">
        <authorList>
            <person name="Zhirakovskaya E."/>
        </authorList>
    </citation>
    <scope>NUCLEOTIDE SEQUENCE</scope>
</reference>
<dbReference type="AlphaFoldDB" id="A0A3B0YB71"/>